<comment type="similarity">
    <text evidence="1">Belongs to the ParB family.</text>
</comment>
<dbReference type="SMART" id="SM00470">
    <property type="entry name" value="ParB"/>
    <property type="match status" value="1"/>
</dbReference>
<evidence type="ECO:0000256" key="1">
    <source>
        <dbReference type="ARBA" id="ARBA00006295"/>
    </source>
</evidence>
<evidence type="ECO:0000313" key="4">
    <source>
        <dbReference type="EMBL" id="QZN99088.1"/>
    </source>
</evidence>
<dbReference type="SUPFAM" id="SSF110849">
    <property type="entry name" value="ParB/Sulfiredoxin"/>
    <property type="match status" value="1"/>
</dbReference>
<dbReference type="InterPro" id="IPR037972">
    <property type="entry name" value="RepB_N"/>
</dbReference>
<dbReference type="InterPro" id="IPR017819">
    <property type="entry name" value="Plasmid_partition_RepB"/>
</dbReference>
<gene>
    <name evidence="4" type="primary">repB</name>
    <name evidence="4" type="ORF">K6K41_19880</name>
</gene>
<dbReference type="InterPro" id="IPR011111">
    <property type="entry name" value="Plasmid_RepB"/>
</dbReference>
<feature type="compositionally biased region" description="Low complexity" evidence="2">
    <location>
        <begin position="10"/>
        <end position="19"/>
    </location>
</feature>
<dbReference type="AlphaFoldDB" id="A0A9E6UMD6"/>
<dbReference type="EMBL" id="CP081869">
    <property type="protein sequence ID" value="QZN99088.1"/>
    <property type="molecule type" value="Genomic_DNA"/>
</dbReference>
<dbReference type="InterPro" id="IPR004437">
    <property type="entry name" value="ParB/RepB/Spo0J"/>
</dbReference>
<dbReference type="NCBIfam" id="TIGR00180">
    <property type="entry name" value="parB_part"/>
    <property type="match status" value="1"/>
</dbReference>
<dbReference type="GO" id="GO:0003677">
    <property type="term" value="F:DNA binding"/>
    <property type="evidence" value="ECO:0007669"/>
    <property type="project" value="InterPro"/>
</dbReference>
<dbReference type="PANTHER" id="PTHR33375">
    <property type="entry name" value="CHROMOSOME-PARTITIONING PROTEIN PARB-RELATED"/>
    <property type="match status" value="1"/>
</dbReference>
<dbReference type="NCBIfam" id="TIGR03454">
    <property type="entry name" value="partition_RepB"/>
    <property type="match status" value="1"/>
</dbReference>
<protein>
    <submittedName>
        <fullName evidence="4">Plasmid partitioning protein RepB</fullName>
    </submittedName>
</protein>
<evidence type="ECO:0000313" key="5">
    <source>
        <dbReference type="Proteomes" id="UP000825701"/>
    </source>
</evidence>
<dbReference type="Proteomes" id="UP000825701">
    <property type="component" value="Chromosome"/>
</dbReference>
<dbReference type="InterPro" id="IPR003115">
    <property type="entry name" value="ParB_N"/>
</dbReference>
<organism evidence="4 5">
    <name type="scientific">Chenggangzhangella methanolivorans</name>
    <dbReference type="NCBI Taxonomy" id="1437009"/>
    <lineage>
        <taxon>Bacteria</taxon>
        <taxon>Pseudomonadati</taxon>
        <taxon>Pseudomonadota</taxon>
        <taxon>Alphaproteobacteria</taxon>
        <taxon>Hyphomicrobiales</taxon>
        <taxon>Methylopilaceae</taxon>
        <taxon>Chenggangzhangella</taxon>
    </lineage>
</organism>
<dbReference type="Pfam" id="PF02195">
    <property type="entry name" value="ParB_N"/>
    <property type="match status" value="1"/>
</dbReference>
<keyword evidence="5" id="KW-1185">Reference proteome</keyword>
<accession>A0A9E6UMD6</accession>
<dbReference type="InterPro" id="IPR050336">
    <property type="entry name" value="Chromosome_partition/occlusion"/>
</dbReference>
<name>A0A9E6UMD6_9HYPH</name>
<dbReference type="KEGG" id="cmet:K6K41_19880"/>
<evidence type="ECO:0000256" key="2">
    <source>
        <dbReference type="SAM" id="MobiDB-lite"/>
    </source>
</evidence>
<dbReference type="Gene3D" id="1.10.10.2830">
    <property type="match status" value="1"/>
</dbReference>
<feature type="domain" description="ParB-like N-terminal" evidence="3">
    <location>
        <begin position="31"/>
        <end position="120"/>
    </location>
</feature>
<sequence length="291" mass="31982">MAADPRAHASKAPARSPKPAKLPTPPMAEVIELAPEVIDPSFVSDRLTLDQDLDFVEFIRQNGQQAPILVRPHPEHSGRFQAVYGHRRLAAASALGTKVSAIVRTLSDVELVVAQGQENAARKDLSFIERALFAMRLEQRGFDRQTIMSALIVDKADLSRLISIASRAPRELLEAIGPAPKAGRQRWEALIACLEAPDGLKKARSFAKSKMFQTLYSDERFSELLERLQPVRLGVAGATDIVVDDDPIGSIKATKSATTFRFETAAAPEFAAYLADQLGDIYRNWKKTHSA</sequence>
<feature type="region of interest" description="Disordered" evidence="2">
    <location>
        <begin position="1"/>
        <end position="25"/>
    </location>
</feature>
<dbReference type="Pfam" id="PF07506">
    <property type="entry name" value="RepB"/>
    <property type="match status" value="1"/>
</dbReference>
<dbReference type="CDD" id="cd16405">
    <property type="entry name" value="RepB_like_N"/>
    <property type="match status" value="1"/>
</dbReference>
<dbReference type="PANTHER" id="PTHR33375:SF1">
    <property type="entry name" value="CHROMOSOME-PARTITIONING PROTEIN PARB-RELATED"/>
    <property type="match status" value="1"/>
</dbReference>
<dbReference type="GO" id="GO:0005694">
    <property type="term" value="C:chromosome"/>
    <property type="evidence" value="ECO:0007669"/>
    <property type="project" value="TreeGrafter"/>
</dbReference>
<evidence type="ECO:0000259" key="3">
    <source>
        <dbReference type="SMART" id="SM00470"/>
    </source>
</evidence>
<proteinExistence type="inferred from homology"/>
<dbReference type="Gene3D" id="3.90.1530.30">
    <property type="match status" value="1"/>
</dbReference>
<dbReference type="GO" id="GO:0007059">
    <property type="term" value="P:chromosome segregation"/>
    <property type="evidence" value="ECO:0007669"/>
    <property type="project" value="TreeGrafter"/>
</dbReference>
<dbReference type="InterPro" id="IPR036086">
    <property type="entry name" value="ParB/Sulfiredoxin_sf"/>
</dbReference>
<reference evidence="4" key="1">
    <citation type="submission" date="2021-08" db="EMBL/GenBank/DDBJ databases">
        <authorList>
            <person name="Zhang H."/>
            <person name="Xu M."/>
            <person name="Yu Z."/>
            <person name="Yang L."/>
            <person name="Cai Y."/>
        </authorList>
    </citation>
    <scope>NUCLEOTIDE SEQUENCE</scope>
    <source>
        <strain evidence="4">CHL1</strain>
    </source>
</reference>
<dbReference type="SUPFAM" id="SSF109709">
    <property type="entry name" value="KorB DNA-binding domain-like"/>
    <property type="match status" value="1"/>
</dbReference>